<organism evidence="1 2">
    <name type="scientific">Cardiocondyla obscurior</name>
    <dbReference type="NCBI Taxonomy" id="286306"/>
    <lineage>
        <taxon>Eukaryota</taxon>
        <taxon>Metazoa</taxon>
        <taxon>Ecdysozoa</taxon>
        <taxon>Arthropoda</taxon>
        <taxon>Hexapoda</taxon>
        <taxon>Insecta</taxon>
        <taxon>Pterygota</taxon>
        <taxon>Neoptera</taxon>
        <taxon>Endopterygota</taxon>
        <taxon>Hymenoptera</taxon>
        <taxon>Apocrita</taxon>
        <taxon>Aculeata</taxon>
        <taxon>Formicoidea</taxon>
        <taxon>Formicidae</taxon>
        <taxon>Myrmicinae</taxon>
        <taxon>Cardiocondyla</taxon>
    </lineage>
</organism>
<protein>
    <submittedName>
        <fullName evidence="1">Uncharacterized protein</fullName>
    </submittedName>
</protein>
<gene>
    <name evidence="1" type="ORF">PUN28_014237</name>
</gene>
<name>A0AAW2F316_9HYME</name>
<accession>A0AAW2F316</accession>
<reference evidence="1 2" key="1">
    <citation type="submission" date="2023-03" db="EMBL/GenBank/DDBJ databases">
        <title>High recombination rates correlate with genetic variation in Cardiocondyla obscurior ants.</title>
        <authorList>
            <person name="Errbii M."/>
        </authorList>
    </citation>
    <scope>NUCLEOTIDE SEQUENCE [LARGE SCALE GENOMIC DNA]</scope>
    <source>
        <strain evidence="1">Alpha-2009</strain>
        <tissue evidence="1">Whole body</tissue>
    </source>
</reference>
<dbReference type="EMBL" id="JADYXP020000015">
    <property type="protein sequence ID" value="KAL0109004.1"/>
    <property type="molecule type" value="Genomic_DNA"/>
</dbReference>
<dbReference type="Proteomes" id="UP001430953">
    <property type="component" value="Unassembled WGS sequence"/>
</dbReference>
<proteinExistence type="predicted"/>
<evidence type="ECO:0000313" key="1">
    <source>
        <dbReference type="EMBL" id="KAL0109004.1"/>
    </source>
</evidence>
<comment type="caution">
    <text evidence="1">The sequence shown here is derived from an EMBL/GenBank/DDBJ whole genome shotgun (WGS) entry which is preliminary data.</text>
</comment>
<keyword evidence="2" id="KW-1185">Reference proteome</keyword>
<evidence type="ECO:0000313" key="2">
    <source>
        <dbReference type="Proteomes" id="UP001430953"/>
    </source>
</evidence>
<sequence length="193" mass="22011">MNSNAGALVCVARDEFVGPRARQRGWRGAESRRSRTRRLNVCIVGSSLARFGISNYLGTSEKWDSNFYHSKNSNVKKSLFHPTSLPLSQPFYYENRQNVARLIEMEYDVAAENQRSSAGNFGYIETRGVLARRSKLEISWGQLCKLHEGKAKNIVNGKLLNFNCWQEIIRLIILRQTKCVIRSSIIISSLQII</sequence>
<dbReference type="AlphaFoldDB" id="A0AAW2F316"/>